<comment type="similarity">
    <text evidence="1 3">Belongs to the short-chain dehydrogenases/reductases (SDR) family.</text>
</comment>
<evidence type="ECO:0000313" key="5">
    <source>
        <dbReference type="Proteomes" id="UP000764110"/>
    </source>
</evidence>
<gene>
    <name evidence="4" type="ORF">MHUMG1_01914</name>
</gene>
<dbReference type="Proteomes" id="UP000764110">
    <property type="component" value="Unassembled WGS sequence"/>
</dbReference>
<evidence type="ECO:0000256" key="1">
    <source>
        <dbReference type="ARBA" id="ARBA00006484"/>
    </source>
</evidence>
<dbReference type="SUPFAM" id="SSF51735">
    <property type="entry name" value="NAD(P)-binding Rossmann-fold domains"/>
    <property type="match status" value="1"/>
</dbReference>
<dbReference type="InterPro" id="IPR036291">
    <property type="entry name" value="NAD(P)-bd_dom_sf"/>
</dbReference>
<evidence type="ECO:0000256" key="3">
    <source>
        <dbReference type="RuleBase" id="RU000363"/>
    </source>
</evidence>
<dbReference type="GO" id="GO:0016491">
    <property type="term" value="F:oxidoreductase activity"/>
    <property type="evidence" value="ECO:0007669"/>
    <property type="project" value="UniProtKB-KW"/>
</dbReference>
<accession>A0A9P8SAM2</accession>
<reference evidence="4 5" key="1">
    <citation type="submission" date="2020-07" db="EMBL/GenBank/DDBJ databases">
        <title>Metarhizium humberi genome.</title>
        <authorList>
            <person name="Lysoe E."/>
        </authorList>
    </citation>
    <scope>NUCLEOTIDE SEQUENCE [LARGE SCALE GENOMIC DNA]</scope>
    <source>
        <strain evidence="4 5">ESALQ1638</strain>
    </source>
</reference>
<evidence type="ECO:0008006" key="6">
    <source>
        <dbReference type="Google" id="ProtNLM"/>
    </source>
</evidence>
<comment type="caution">
    <text evidence="4">The sequence shown here is derived from an EMBL/GenBank/DDBJ whole genome shotgun (WGS) entry which is preliminary data.</text>
</comment>
<dbReference type="PANTHER" id="PTHR24320">
    <property type="entry name" value="RETINOL DEHYDROGENASE"/>
    <property type="match status" value="1"/>
</dbReference>
<protein>
    <recommendedName>
        <fullName evidence="6">Short-chain dehydrogenase</fullName>
    </recommendedName>
</protein>
<evidence type="ECO:0000313" key="4">
    <source>
        <dbReference type="EMBL" id="KAH0600914.1"/>
    </source>
</evidence>
<evidence type="ECO:0000256" key="2">
    <source>
        <dbReference type="ARBA" id="ARBA00023002"/>
    </source>
</evidence>
<dbReference type="Pfam" id="PF00106">
    <property type="entry name" value="adh_short"/>
    <property type="match status" value="1"/>
</dbReference>
<keyword evidence="2" id="KW-0560">Oxidoreductase</keyword>
<name>A0A9P8SAM2_9HYPO</name>
<dbReference type="PANTHER" id="PTHR24320:SF283">
    <property type="entry name" value="RETINOL DEHYDROGENASE 11"/>
    <property type="match status" value="1"/>
</dbReference>
<dbReference type="EMBL" id="JACEFI010000002">
    <property type="protein sequence ID" value="KAH0600914.1"/>
    <property type="molecule type" value="Genomic_DNA"/>
</dbReference>
<keyword evidence="5" id="KW-1185">Reference proteome</keyword>
<dbReference type="PRINTS" id="PR00081">
    <property type="entry name" value="GDHRDH"/>
</dbReference>
<proteinExistence type="inferred from homology"/>
<organism evidence="4 5">
    <name type="scientific">Metarhizium humberi</name>
    <dbReference type="NCBI Taxonomy" id="2596975"/>
    <lineage>
        <taxon>Eukaryota</taxon>
        <taxon>Fungi</taxon>
        <taxon>Dikarya</taxon>
        <taxon>Ascomycota</taxon>
        <taxon>Pezizomycotina</taxon>
        <taxon>Sordariomycetes</taxon>
        <taxon>Hypocreomycetidae</taxon>
        <taxon>Hypocreales</taxon>
        <taxon>Clavicipitaceae</taxon>
        <taxon>Metarhizium</taxon>
    </lineage>
</organism>
<dbReference type="PRINTS" id="PR00080">
    <property type="entry name" value="SDRFAMILY"/>
</dbReference>
<sequence>MSNFGFETECHEVVNTFAHEVKGKTFLITGPTPGGIGAQTAISLAAASPSTIILVGRSVEKSQPTVDHIKRANSSINVRFVEADLSSMQSVRKAAQCILDDDGIPFINTIINNAGIMVPPYAQTEDGFESQFATNHLSHFLLVNKLMPKLLAAGNARVVNVSSVGNKYSGMNWEDIHFKTTYTPQRAYSQSKTAQILFSVSLNKKLASKGVRSFALDPGSVETGLSKYISLDIAEDMAQKIAGKSLVEAKASRRKTVSQGSATTLVAALDPTLGHGVYLADCKITSDPACVNAWALDEGRVGILPMIICADIAARASFLQIDYYDVDNYLAEATLGSTQVDADAVCTLPVRGEWPPCRGPNAQTRGALLVRYRIGLA</sequence>
<dbReference type="AlphaFoldDB" id="A0A9P8SAM2"/>
<dbReference type="Gene3D" id="3.40.50.720">
    <property type="entry name" value="NAD(P)-binding Rossmann-like Domain"/>
    <property type="match status" value="1"/>
</dbReference>
<dbReference type="InterPro" id="IPR002347">
    <property type="entry name" value="SDR_fam"/>
</dbReference>